<organism evidence="1 2">
    <name type="scientific">Anaerosporomusa subterranea</name>
    <dbReference type="NCBI Taxonomy" id="1794912"/>
    <lineage>
        <taxon>Bacteria</taxon>
        <taxon>Bacillati</taxon>
        <taxon>Bacillota</taxon>
        <taxon>Negativicutes</taxon>
        <taxon>Acetonemataceae</taxon>
        <taxon>Anaerosporomusa</taxon>
    </lineage>
</organism>
<dbReference type="EMBL" id="LSGP01000025">
    <property type="protein sequence ID" value="KYZ75289.1"/>
    <property type="molecule type" value="Genomic_DNA"/>
</dbReference>
<evidence type="ECO:0000313" key="1">
    <source>
        <dbReference type="EMBL" id="KYZ75289.1"/>
    </source>
</evidence>
<accession>A0A154BMX9</accession>
<proteinExistence type="predicted"/>
<reference evidence="1 2" key="1">
    <citation type="submission" date="2016-02" db="EMBL/GenBank/DDBJ databases">
        <title>Anaerosporomusa subterraneum gen. nov., sp. nov., a spore-forming obligate anaerobe isolated from saprolite.</title>
        <authorList>
            <person name="Choi J.K."/>
            <person name="Shah M."/>
            <person name="Yee N."/>
        </authorList>
    </citation>
    <scope>NUCLEOTIDE SEQUENCE [LARGE SCALE GENOMIC DNA]</scope>
    <source>
        <strain evidence="1 2">RU4</strain>
    </source>
</reference>
<dbReference type="AlphaFoldDB" id="A0A154BMX9"/>
<dbReference type="OrthoDB" id="1663266at2"/>
<dbReference type="RefSeq" id="WP_066244942.1">
    <property type="nucleotide sequence ID" value="NZ_LSGP01000025.1"/>
</dbReference>
<gene>
    <name evidence="1" type="ORF">AXX12_14115</name>
</gene>
<dbReference type="Proteomes" id="UP000076268">
    <property type="component" value="Unassembled WGS sequence"/>
</dbReference>
<protein>
    <recommendedName>
        <fullName evidence="3">Peptidase MA-like domain-containing protein</fullName>
    </recommendedName>
</protein>
<keyword evidence="2" id="KW-1185">Reference proteome</keyword>
<name>A0A154BMX9_ANASB</name>
<evidence type="ECO:0000313" key="2">
    <source>
        <dbReference type="Proteomes" id="UP000076268"/>
    </source>
</evidence>
<sequence length="412" mass="45831">MIRMLKALIIVISVLVCIVAPVFASPNWITMDEKPTLIYQIDAEAVVFSGEDSDKQLEIWMKTLQKDGTGSYMVAHYLVKENGLSFILKERTMNSATGVVISSFQNTSDKWSVTTPSSPIGSSATRIFAEYRRNPEGFNLKALSNNLATAPEAKAKDTNRLSAGITVKADPQLSPDVVDKAKMVVEETREFYEHKYGVTLSSPIEVLMVANKENYRKALMEVFKLTPSAADKWAAHTNGISQGNGVITSALNKGAPTWVYYALLCHELTHNYQRQLAPGMPPGKMSWLWEGMADMVSAQIMADKGVQTLAQTRKTWLDYMRKQPNRPLDVKVLGNQSQWFKAEETYGDVTVIHFAGLAVDYLVQQKGYNPLFDYVRLAATTDGPSAFVTAFGMTLDQFSADFQSYINEKLAK</sequence>
<comment type="caution">
    <text evidence="1">The sequence shown here is derived from an EMBL/GenBank/DDBJ whole genome shotgun (WGS) entry which is preliminary data.</text>
</comment>
<evidence type="ECO:0008006" key="3">
    <source>
        <dbReference type="Google" id="ProtNLM"/>
    </source>
</evidence>